<keyword evidence="4" id="KW-0747">Spliceosome</keyword>
<keyword evidence="5" id="KW-0677">Repeat</keyword>
<feature type="repeat" description="WD" evidence="9">
    <location>
        <begin position="502"/>
        <end position="535"/>
    </location>
</feature>
<dbReference type="EMBL" id="GIBP01001822">
    <property type="protein sequence ID" value="NDV30791.1"/>
    <property type="molecule type" value="Transcribed_RNA"/>
</dbReference>
<dbReference type="InterPro" id="IPR001680">
    <property type="entry name" value="WD40_rpt"/>
</dbReference>
<dbReference type="InterPro" id="IPR020472">
    <property type="entry name" value="WD40_PAC1"/>
</dbReference>
<keyword evidence="3" id="KW-0507">mRNA processing</keyword>
<feature type="region of interest" description="Disordered" evidence="10">
    <location>
        <begin position="1"/>
        <end position="37"/>
    </location>
</feature>
<dbReference type="Pfam" id="PF00400">
    <property type="entry name" value="WD40"/>
    <property type="match status" value="5"/>
</dbReference>
<protein>
    <recommendedName>
        <fullName evidence="8">Pre-mRNA-processing factor 17</fullName>
    </recommendedName>
</protein>
<dbReference type="InterPro" id="IPR036322">
    <property type="entry name" value="WD40_repeat_dom_sf"/>
</dbReference>
<evidence type="ECO:0000256" key="5">
    <source>
        <dbReference type="ARBA" id="ARBA00022737"/>
    </source>
</evidence>
<evidence type="ECO:0000256" key="8">
    <source>
        <dbReference type="ARBA" id="ARBA00068146"/>
    </source>
</evidence>
<dbReference type="FunFam" id="2.130.10.10:FF:000034">
    <property type="entry name" value="Pre-mRNA-processing factor 17, putative"/>
    <property type="match status" value="1"/>
</dbReference>
<evidence type="ECO:0000256" key="3">
    <source>
        <dbReference type="ARBA" id="ARBA00022664"/>
    </source>
</evidence>
<feature type="region of interest" description="Disordered" evidence="10">
    <location>
        <begin position="150"/>
        <end position="203"/>
    </location>
</feature>
<dbReference type="PROSITE" id="PS00678">
    <property type="entry name" value="WD_REPEATS_1"/>
    <property type="match status" value="1"/>
</dbReference>
<accession>A0A6B2L1K2</accession>
<evidence type="ECO:0000256" key="6">
    <source>
        <dbReference type="ARBA" id="ARBA00023187"/>
    </source>
</evidence>
<dbReference type="PANTHER" id="PTHR43979">
    <property type="entry name" value="PRE-MRNA-PROCESSING FACTOR 17"/>
    <property type="match status" value="1"/>
</dbReference>
<evidence type="ECO:0000256" key="9">
    <source>
        <dbReference type="PROSITE-ProRule" id="PRU00221"/>
    </source>
</evidence>
<keyword evidence="2 9" id="KW-0853">WD repeat</keyword>
<dbReference type="SMART" id="SM00320">
    <property type="entry name" value="WD40"/>
    <property type="match status" value="7"/>
</dbReference>
<evidence type="ECO:0000256" key="1">
    <source>
        <dbReference type="ARBA" id="ARBA00004123"/>
    </source>
</evidence>
<dbReference type="InterPro" id="IPR019775">
    <property type="entry name" value="WD40_repeat_CS"/>
</dbReference>
<dbReference type="CDD" id="cd00200">
    <property type="entry name" value="WD40"/>
    <property type="match status" value="1"/>
</dbReference>
<feature type="compositionally biased region" description="Low complexity" evidence="10">
    <location>
        <begin position="17"/>
        <end position="28"/>
    </location>
</feature>
<feature type="repeat" description="WD" evidence="9">
    <location>
        <begin position="473"/>
        <end position="501"/>
    </location>
</feature>
<dbReference type="PROSITE" id="PS50082">
    <property type="entry name" value="WD_REPEATS_2"/>
    <property type="match status" value="5"/>
</dbReference>
<dbReference type="GO" id="GO:0071013">
    <property type="term" value="C:catalytic step 2 spliceosome"/>
    <property type="evidence" value="ECO:0007669"/>
    <property type="project" value="InterPro"/>
</dbReference>
<dbReference type="InterPro" id="IPR032847">
    <property type="entry name" value="PRPF17"/>
</dbReference>
<sequence length="535" mass="61148">MESLVGYALSDDEGDNTKATPTTATPNTGLAPSGAPLNTNPNIESKDLQMVVRKVNLAPVVLDELRVPVVVDHTKTHIYSNPTYEELWRPEQGPQAPWATCSIVPGQRNTLNGFVEDTGVNDWAFDEQHNLFSSLGYALNPDSNSEYVFRQKEKKRKKEEVLETETTEKEEGNEDGQNKKQKIETEEDDINEDAANDKNLPTSEIHIDAAPDYQGRTWIDPPTHLKPNEHVCYTPKKKVHTWTGHSKGVSTIRFFPRFGHLLLSGSMDTTIKIWEVNGKRRCIQTYTAHNQAVKALEFTHDGKHFLSCAYDRYARVWDTETGKCIRASTKRKVPYCCKWYPEDEHIFLVGQADKKVLQWDVRTGCVVQEYDRHLGAINTITFVDENRRFVTTSDDKSIRVWEYGIGVEIKYIAEPHMHSIPSVTRTVDNKWLLCQSLDNKILVYSTRDKFRQNRKKTFRGHTTAGYACEVVDSPDGRWVMSGTSDGGLWFWDWKTTKILKRIQAHSAVTIGCQWHPIEPSKCATCSWDGTIKYWD</sequence>
<feature type="repeat" description="WD" evidence="9">
    <location>
        <begin position="370"/>
        <end position="402"/>
    </location>
</feature>
<feature type="repeat" description="WD" evidence="9">
    <location>
        <begin position="242"/>
        <end position="277"/>
    </location>
</feature>
<evidence type="ECO:0000256" key="4">
    <source>
        <dbReference type="ARBA" id="ARBA00022728"/>
    </source>
</evidence>
<keyword evidence="7" id="KW-0539">Nucleus</keyword>
<feature type="repeat" description="WD" evidence="9">
    <location>
        <begin position="286"/>
        <end position="327"/>
    </location>
</feature>
<feature type="compositionally biased region" description="Basic and acidic residues" evidence="10">
    <location>
        <begin position="158"/>
        <end position="184"/>
    </location>
</feature>
<dbReference type="SUPFAM" id="SSF50978">
    <property type="entry name" value="WD40 repeat-like"/>
    <property type="match status" value="1"/>
</dbReference>
<dbReference type="Gene3D" id="2.130.10.10">
    <property type="entry name" value="YVTN repeat-like/Quinoprotein amine dehydrogenase"/>
    <property type="match status" value="1"/>
</dbReference>
<dbReference type="AlphaFoldDB" id="A0A6B2L1K2"/>
<dbReference type="GO" id="GO:0003729">
    <property type="term" value="F:mRNA binding"/>
    <property type="evidence" value="ECO:0007669"/>
    <property type="project" value="TreeGrafter"/>
</dbReference>
<keyword evidence="6" id="KW-0508">mRNA splicing</keyword>
<comment type="subcellular location">
    <subcellularLocation>
        <location evidence="1">Nucleus</location>
    </subcellularLocation>
</comment>
<evidence type="ECO:0000256" key="2">
    <source>
        <dbReference type="ARBA" id="ARBA00022574"/>
    </source>
</evidence>
<dbReference type="PROSITE" id="PS50294">
    <property type="entry name" value="WD_REPEATS_REGION"/>
    <property type="match status" value="4"/>
</dbReference>
<reference evidence="11" key="1">
    <citation type="journal article" date="2020" name="J. Eukaryot. Microbiol.">
        <title>De novo Sequencing, Assembly and Annotation of the Transcriptome for the Free-Living Testate Amoeba Arcella intermedia.</title>
        <authorList>
            <person name="Ribeiro G.M."/>
            <person name="Porfirio-Sousa A.L."/>
            <person name="Maurer-Alcala X.X."/>
            <person name="Katz L.A."/>
            <person name="Lahr D.J.G."/>
        </authorList>
    </citation>
    <scope>NUCLEOTIDE SEQUENCE</scope>
</reference>
<evidence type="ECO:0000256" key="10">
    <source>
        <dbReference type="SAM" id="MobiDB-lite"/>
    </source>
</evidence>
<name>A0A6B2L1K2_9EUKA</name>
<proteinExistence type="predicted"/>
<evidence type="ECO:0000256" key="7">
    <source>
        <dbReference type="ARBA" id="ARBA00023242"/>
    </source>
</evidence>
<feature type="compositionally biased region" description="Acidic residues" evidence="10">
    <location>
        <begin position="185"/>
        <end position="194"/>
    </location>
</feature>
<evidence type="ECO:0000313" key="11">
    <source>
        <dbReference type="EMBL" id="NDV30791.1"/>
    </source>
</evidence>
<dbReference type="PANTHER" id="PTHR43979:SF1">
    <property type="entry name" value="PRE-MRNA-PROCESSING FACTOR 17"/>
    <property type="match status" value="1"/>
</dbReference>
<organism evidence="11">
    <name type="scientific">Arcella intermedia</name>
    <dbReference type="NCBI Taxonomy" id="1963864"/>
    <lineage>
        <taxon>Eukaryota</taxon>
        <taxon>Amoebozoa</taxon>
        <taxon>Tubulinea</taxon>
        <taxon>Elardia</taxon>
        <taxon>Arcellinida</taxon>
        <taxon>Sphaerothecina</taxon>
        <taxon>Arcellidae</taxon>
        <taxon>Arcella</taxon>
    </lineage>
</organism>
<dbReference type="PRINTS" id="PR00320">
    <property type="entry name" value="GPROTEINBRPT"/>
</dbReference>
<dbReference type="InterPro" id="IPR015943">
    <property type="entry name" value="WD40/YVTN_repeat-like_dom_sf"/>
</dbReference>
<dbReference type="GO" id="GO:0000398">
    <property type="term" value="P:mRNA splicing, via spliceosome"/>
    <property type="evidence" value="ECO:0007669"/>
    <property type="project" value="InterPro"/>
</dbReference>